<feature type="region of interest" description="Disordered" evidence="2">
    <location>
        <begin position="302"/>
        <end position="342"/>
    </location>
</feature>
<dbReference type="Gene3D" id="2.70.70.10">
    <property type="entry name" value="Glucose Permease (Domain IIA)"/>
    <property type="match status" value="1"/>
</dbReference>
<dbReference type="SUPFAM" id="SSF51261">
    <property type="entry name" value="Duplicated hybrid motif"/>
    <property type="match status" value="1"/>
</dbReference>
<proteinExistence type="predicted"/>
<evidence type="ECO:0000256" key="3">
    <source>
        <dbReference type="SAM" id="Phobius"/>
    </source>
</evidence>
<dbReference type="Proteomes" id="UP000267017">
    <property type="component" value="Unassembled WGS sequence"/>
</dbReference>
<evidence type="ECO:0000313" key="5">
    <source>
        <dbReference type="EMBL" id="RRJ64243.1"/>
    </source>
</evidence>
<dbReference type="CDD" id="cd12797">
    <property type="entry name" value="M23_peptidase"/>
    <property type="match status" value="1"/>
</dbReference>
<feature type="transmembrane region" description="Helical" evidence="3">
    <location>
        <begin position="35"/>
        <end position="55"/>
    </location>
</feature>
<dbReference type="OrthoDB" id="9805799at2"/>
<dbReference type="AlphaFoldDB" id="A0A3P3U6W7"/>
<dbReference type="GO" id="GO:0004222">
    <property type="term" value="F:metalloendopeptidase activity"/>
    <property type="evidence" value="ECO:0007669"/>
    <property type="project" value="TreeGrafter"/>
</dbReference>
<feature type="compositionally biased region" description="Basic and acidic residues" evidence="2">
    <location>
        <begin position="331"/>
        <end position="342"/>
    </location>
</feature>
<evidence type="ECO:0000256" key="1">
    <source>
        <dbReference type="SAM" id="Coils"/>
    </source>
</evidence>
<feature type="domain" description="M23ase beta-sheet core" evidence="4">
    <location>
        <begin position="235"/>
        <end position="329"/>
    </location>
</feature>
<keyword evidence="1" id="KW-0175">Coiled coil</keyword>
<protein>
    <submittedName>
        <fullName evidence="5">Peptidase M23</fullName>
    </submittedName>
</protein>
<dbReference type="EMBL" id="RRCN01000001">
    <property type="protein sequence ID" value="RRJ64243.1"/>
    <property type="molecule type" value="Genomic_DNA"/>
</dbReference>
<accession>A0A3P3U6W7</accession>
<dbReference type="PANTHER" id="PTHR21666:SF270">
    <property type="entry name" value="MUREIN HYDROLASE ACTIVATOR ENVC"/>
    <property type="match status" value="1"/>
</dbReference>
<dbReference type="InterPro" id="IPR016047">
    <property type="entry name" value="M23ase_b-sheet_dom"/>
</dbReference>
<keyword evidence="3" id="KW-0812">Transmembrane</keyword>
<organism evidence="5 6">
    <name type="scientific">Paenibacillus oralis</name>
    <dbReference type="NCBI Taxonomy" id="2490856"/>
    <lineage>
        <taxon>Bacteria</taxon>
        <taxon>Bacillati</taxon>
        <taxon>Bacillota</taxon>
        <taxon>Bacilli</taxon>
        <taxon>Bacillales</taxon>
        <taxon>Paenibacillaceae</taxon>
        <taxon>Paenibacillus</taxon>
    </lineage>
</organism>
<keyword evidence="3" id="KW-0472">Membrane</keyword>
<keyword evidence="6" id="KW-1185">Reference proteome</keyword>
<dbReference type="PANTHER" id="PTHR21666">
    <property type="entry name" value="PEPTIDASE-RELATED"/>
    <property type="match status" value="1"/>
</dbReference>
<sequence length="342" mass="37722">MRGRFKKSLTRRYTMLVVPEGTNPVFRFKFHFTHLLAVLIAAAVLLCSVLVLFVVNRSHTSRIGSLEAELSDSSDQFQSTVVDKEKEIDRLLSELMELSEKSKTIESKMSELEQLEAELKSITDDGIIQKNKVNSASLNQSLDTEALAAGGVGGDAVPLSEQDIASLVEETKESITTSLNEMPKLQQRLEQTKSSIQRYKKMMIILPTFWPTESVRVTSRFGERDNPFDGSGHELHKGLDIGGGVGDPVYAAADGKVTDTGYNSGRGNYITVSHPSGLTTIYMHLSKIEVEKGDSVKQSEKIAEMGSTGRSTGPHLHFQVEKNGSTVDPELYLRKPGEEDQK</sequence>
<dbReference type="InterPro" id="IPR011055">
    <property type="entry name" value="Dup_hybrid_motif"/>
</dbReference>
<evidence type="ECO:0000259" key="4">
    <source>
        <dbReference type="Pfam" id="PF01551"/>
    </source>
</evidence>
<evidence type="ECO:0000256" key="2">
    <source>
        <dbReference type="SAM" id="MobiDB-lite"/>
    </source>
</evidence>
<reference evidence="5 6" key="1">
    <citation type="submission" date="2018-11" db="EMBL/GenBank/DDBJ databases">
        <title>Genome sequencing of Paenibacillus sp. KCOM 3021 (= ChDC PVNT-B20).</title>
        <authorList>
            <person name="Kook J.-K."/>
            <person name="Park S.-N."/>
            <person name="Lim Y.K."/>
        </authorList>
    </citation>
    <scope>NUCLEOTIDE SEQUENCE [LARGE SCALE GENOMIC DNA]</scope>
    <source>
        <strain evidence="5 6">KCOM 3021</strain>
    </source>
</reference>
<dbReference type="FunFam" id="2.70.70.10:FF:000006">
    <property type="entry name" value="M23 family peptidase"/>
    <property type="match status" value="1"/>
</dbReference>
<gene>
    <name evidence="5" type="ORF">EHV15_15925</name>
</gene>
<feature type="coiled-coil region" evidence="1">
    <location>
        <begin position="81"/>
        <end position="125"/>
    </location>
</feature>
<dbReference type="RefSeq" id="WP_128632063.1">
    <property type="nucleotide sequence ID" value="NZ_RRCN01000001.1"/>
</dbReference>
<dbReference type="Pfam" id="PF01551">
    <property type="entry name" value="Peptidase_M23"/>
    <property type="match status" value="1"/>
</dbReference>
<dbReference type="InterPro" id="IPR050570">
    <property type="entry name" value="Cell_wall_metabolism_enzyme"/>
</dbReference>
<name>A0A3P3U6W7_9BACL</name>
<comment type="caution">
    <text evidence="5">The sequence shown here is derived from an EMBL/GenBank/DDBJ whole genome shotgun (WGS) entry which is preliminary data.</text>
</comment>
<keyword evidence="3" id="KW-1133">Transmembrane helix</keyword>
<evidence type="ECO:0000313" key="6">
    <source>
        <dbReference type="Proteomes" id="UP000267017"/>
    </source>
</evidence>